<comment type="caution">
    <text evidence="5">The sequence shown here is derived from an EMBL/GenBank/DDBJ whole genome shotgun (WGS) entry which is preliminary data.</text>
</comment>
<evidence type="ECO:0000313" key="5">
    <source>
        <dbReference type="EMBL" id="MDO9714465.1"/>
    </source>
</evidence>
<dbReference type="Proteomes" id="UP001243009">
    <property type="component" value="Unassembled WGS sequence"/>
</dbReference>
<organism evidence="5 6">
    <name type="scientific">Paracraurococcus lichenis</name>
    <dbReference type="NCBI Taxonomy" id="3064888"/>
    <lineage>
        <taxon>Bacteria</taxon>
        <taxon>Pseudomonadati</taxon>
        <taxon>Pseudomonadota</taxon>
        <taxon>Alphaproteobacteria</taxon>
        <taxon>Acetobacterales</taxon>
        <taxon>Roseomonadaceae</taxon>
        <taxon>Paracraurococcus</taxon>
    </lineage>
</organism>
<evidence type="ECO:0000259" key="3">
    <source>
        <dbReference type="PROSITE" id="PS50109"/>
    </source>
</evidence>
<dbReference type="SMART" id="SM01231">
    <property type="entry name" value="H-kinase_dim"/>
    <property type="match status" value="1"/>
</dbReference>
<feature type="non-terminal residue" evidence="5">
    <location>
        <position position="496"/>
    </location>
</feature>
<dbReference type="InterPro" id="IPR004105">
    <property type="entry name" value="CheA-like_dim"/>
</dbReference>
<evidence type="ECO:0000259" key="4">
    <source>
        <dbReference type="PROSITE" id="PS50851"/>
    </source>
</evidence>
<dbReference type="CDD" id="cd16916">
    <property type="entry name" value="HATPase_CheA-like"/>
    <property type="match status" value="1"/>
</dbReference>
<dbReference type="InterPro" id="IPR004358">
    <property type="entry name" value="Sig_transdc_His_kin-like_C"/>
</dbReference>
<dbReference type="Pfam" id="PF01584">
    <property type="entry name" value="CheW"/>
    <property type="match status" value="1"/>
</dbReference>
<feature type="domain" description="Histidine kinase" evidence="3">
    <location>
        <begin position="1"/>
        <end position="235"/>
    </location>
</feature>
<dbReference type="Gene3D" id="3.30.565.10">
    <property type="entry name" value="Histidine kinase-like ATPase, C-terminal domain"/>
    <property type="match status" value="1"/>
</dbReference>
<name>A0ABT9EF07_9PROT</name>
<dbReference type="Gene3D" id="1.10.287.560">
    <property type="entry name" value="Histidine kinase CheA-like, homodimeric domain"/>
    <property type="match status" value="1"/>
</dbReference>
<dbReference type="InterPro" id="IPR002545">
    <property type="entry name" value="CheW-lke_dom"/>
</dbReference>
<comment type="catalytic activity">
    <reaction evidence="1">
        <text>ATP + protein L-histidine = ADP + protein N-phospho-L-histidine.</text>
        <dbReference type="EC" id="2.7.13.3"/>
    </reaction>
</comment>
<dbReference type="InterPro" id="IPR003594">
    <property type="entry name" value="HATPase_dom"/>
</dbReference>
<dbReference type="InterPro" id="IPR051315">
    <property type="entry name" value="Bact_Chemotaxis_CheA"/>
</dbReference>
<dbReference type="PANTHER" id="PTHR43395">
    <property type="entry name" value="SENSOR HISTIDINE KINASE CHEA"/>
    <property type="match status" value="1"/>
</dbReference>
<dbReference type="SMART" id="SM00387">
    <property type="entry name" value="HATPase_c"/>
    <property type="match status" value="1"/>
</dbReference>
<feature type="domain" description="CheW-like" evidence="4">
    <location>
        <begin position="237"/>
        <end position="374"/>
    </location>
</feature>
<proteinExistence type="predicted"/>
<evidence type="ECO:0000256" key="2">
    <source>
        <dbReference type="ARBA" id="ARBA00012438"/>
    </source>
</evidence>
<dbReference type="InterPro" id="IPR037006">
    <property type="entry name" value="CheA-like_homodim_sf"/>
</dbReference>
<dbReference type="SUPFAM" id="SSF47384">
    <property type="entry name" value="Homodimeric domain of signal transducing histidine kinase"/>
    <property type="match status" value="1"/>
</dbReference>
<keyword evidence="6" id="KW-1185">Reference proteome</keyword>
<evidence type="ECO:0000313" key="6">
    <source>
        <dbReference type="Proteomes" id="UP001243009"/>
    </source>
</evidence>
<dbReference type="PROSITE" id="PS50851">
    <property type="entry name" value="CHEW"/>
    <property type="match status" value="2"/>
</dbReference>
<dbReference type="Gene3D" id="2.30.30.40">
    <property type="entry name" value="SH3 Domains"/>
    <property type="match status" value="1"/>
</dbReference>
<dbReference type="Pfam" id="PF02895">
    <property type="entry name" value="H-kinase_dim"/>
    <property type="match status" value="1"/>
</dbReference>
<keyword evidence="5" id="KW-0808">Transferase</keyword>
<dbReference type="InterPro" id="IPR005467">
    <property type="entry name" value="His_kinase_dom"/>
</dbReference>
<feature type="domain" description="CheW-like" evidence="4">
    <location>
        <begin position="398"/>
        <end position="496"/>
    </location>
</feature>
<sequence>MTSVSELVLTRNQLLQLSRNSRDNNFAAPLQRLNHVVSELQENVMKTRMQPVGNAWSKLPRIVRDLARDLDKKIEMRMTGAETELDRQVLEMIRDPLTHMVRNSCDHGLEGPAERVAAGKDETGVIALHASHEGGHIVMTLSDDGRGLNLARIRQKAVERGMASEAEVAAMSDNQLAQFIFRSGFSTAAAVTDVSGRGVGMDVVRTNVERIGGTIELSTTPGKGSVFTIKIPLTLAIVSALIVDCAGQRYAVPQISVTEMVHAGEGGERRIERIRDTPVLRLRDRLLPLVPLRSVLGLPRGEPSQEGSLVIVTRVGAYEFGIVVDSAQDTEEIVVKPVAPLLKDIGVYSGNTILGDGSVCMIVDPNGILARAGRLDTSAGSDAVQAAAGAEGGAGSERVALLLVRAGAGMPKAIPLDLVARLEEIAVDEVHDLGGRMLTKYRGKLMPLVAADHGVIFEPGSRKPVLVFAEGENSMGLVVDAIEDIVESDINVELRS</sequence>
<evidence type="ECO:0000256" key="1">
    <source>
        <dbReference type="ARBA" id="ARBA00000085"/>
    </source>
</evidence>
<dbReference type="PRINTS" id="PR00344">
    <property type="entry name" value="BCTRLSENSOR"/>
</dbReference>
<dbReference type="InterPro" id="IPR036061">
    <property type="entry name" value="CheW-like_dom_sf"/>
</dbReference>
<dbReference type="InterPro" id="IPR036097">
    <property type="entry name" value="HisK_dim/P_sf"/>
</dbReference>
<dbReference type="EC" id="2.7.13.3" evidence="2"/>
<gene>
    <name evidence="5" type="ORF">Q7A36_39660</name>
</gene>
<dbReference type="EMBL" id="JAUTWS010000276">
    <property type="protein sequence ID" value="MDO9714465.1"/>
    <property type="molecule type" value="Genomic_DNA"/>
</dbReference>
<protein>
    <recommendedName>
        <fullName evidence="2">histidine kinase</fullName>
        <ecNumber evidence="2">2.7.13.3</ecNumber>
    </recommendedName>
</protein>
<accession>A0ABT9EF07</accession>
<dbReference type="Pfam" id="PF02518">
    <property type="entry name" value="HATPase_c"/>
    <property type="match status" value="1"/>
</dbReference>
<reference evidence="5 6" key="1">
    <citation type="submission" date="2023-08" db="EMBL/GenBank/DDBJ databases">
        <title>The draft genome sequence of Paracraurococcus sp. LOR1-02.</title>
        <authorList>
            <person name="Kingkaew E."/>
            <person name="Tanasupawat S."/>
        </authorList>
    </citation>
    <scope>NUCLEOTIDE SEQUENCE [LARGE SCALE GENOMIC DNA]</scope>
    <source>
        <strain evidence="5 6">LOR1-02</strain>
    </source>
</reference>
<dbReference type="SUPFAM" id="SSF55874">
    <property type="entry name" value="ATPase domain of HSP90 chaperone/DNA topoisomerase II/histidine kinase"/>
    <property type="match status" value="1"/>
</dbReference>
<dbReference type="SMART" id="SM00260">
    <property type="entry name" value="CheW"/>
    <property type="match status" value="1"/>
</dbReference>
<dbReference type="GO" id="GO:0004673">
    <property type="term" value="F:protein histidine kinase activity"/>
    <property type="evidence" value="ECO:0007669"/>
    <property type="project" value="UniProtKB-EC"/>
</dbReference>
<dbReference type="InterPro" id="IPR036890">
    <property type="entry name" value="HATPase_C_sf"/>
</dbReference>
<dbReference type="PROSITE" id="PS50109">
    <property type="entry name" value="HIS_KIN"/>
    <property type="match status" value="1"/>
</dbReference>
<dbReference type="PANTHER" id="PTHR43395:SF1">
    <property type="entry name" value="CHEMOTAXIS PROTEIN CHEA"/>
    <property type="match status" value="1"/>
</dbReference>
<dbReference type="SUPFAM" id="SSF50341">
    <property type="entry name" value="CheW-like"/>
    <property type="match status" value="2"/>
</dbReference>